<reference evidence="8 9" key="1">
    <citation type="submission" date="2017-06" db="EMBL/GenBank/DDBJ databases">
        <authorList>
            <person name="Kim H.J."/>
            <person name="Triplett B.A."/>
        </authorList>
    </citation>
    <scope>NUCLEOTIDE SEQUENCE [LARGE SCALE GENOMIC DNA]</scope>
    <source>
        <strain evidence="8 9">B29T1</strain>
    </source>
</reference>
<evidence type="ECO:0000259" key="6">
    <source>
        <dbReference type="Pfam" id="PF04542"/>
    </source>
</evidence>
<evidence type="ECO:0000256" key="1">
    <source>
        <dbReference type="ARBA" id="ARBA00010641"/>
    </source>
</evidence>
<keyword evidence="2" id="KW-0805">Transcription regulation</keyword>
<dbReference type="Gene3D" id="1.10.1740.10">
    <property type="match status" value="1"/>
</dbReference>
<dbReference type="InterPro" id="IPR013249">
    <property type="entry name" value="RNA_pol_sigma70_r4_t2"/>
</dbReference>
<dbReference type="InterPro" id="IPR007627">
    <property type="entry name" value="RNA_pol_sigma70_r2"/>
</dbReference>
<dbReference type="SUPFAM" id="SSF88659">
    <property type="entry name" value="Sigma3 and sigma4 domains of RNA polymerase sigma factors"/>
    <property type="match status" value="1"/>
</dbReference>
<dbReference type="GO" id="GO:0016987">
    <property type="term" value="F:sigma factor activity"/>
    <property type="evidence" value="ECO:0007669"/>
    <property type="project" value="UniProtKB-KW"/>
</dbReference>
<protein>
    <submittedName>
        <fullName evidence="8">RNA polymerase, sigma subunit, ECF family</fullName>
    </submittedName>
</protein>
<evidence type="ECO:0000256" key="2">
    <source>
        <dbReference type="ARBA" id="ARBA00023015"/>
    </source>
</evidence>
<dbReference type="GO" id="GO:0003677">
    <property type="term" value="F:DNA binding"/>
    <property type="evidence" value="ECO:0007669"/>
    <property type="project" value="UniProtKB-KW"/>
</dbReference>
<dbReference type="GO" id="GO:0006352">
    <property type="term" value="P:DNA-templated transcription initiation"/>
    <property type="evidence" value="ECO:0007669"/>
    <property type="project" value="InterPro"/>
</dbReference>
<evidence type="ECO:0000256" key="3">
    <source>
        <dbReference type="ARBA" id="ARBA00023082"/>
    </source>
</evidence>
<evidence type="ECO:0000313" key="8">
    <source>
        <dbReference type="EMBL" id="SNB78595.1"/>
    </source>
</evidence>
<dbReference type="Proteomes" id="UP000197065">
    <property type="component" value="Unassembled WGS sequence"/>
</dbReference>
<evidence type="ECO:0000256" key="5">
    <source>
        <dbReference type="ARBA" id="ARBA00023163"/>
    </source>
</evidence>
<evidence type="ECO:0000313" key="9">
    <source>
        <dbReference type="Proteomes" id="UP000197065"/>
    </source>
</evidence>
<name>A0A212S0C4_9PROT</name>
<organism evidence="8 9">
    <name type="scientific">Arboricoccus pini</name>
    <dbReference type="NCBI Taxonomy" id="1963835"/>
    <lineage>
        <taxon>Bacteria</taxon>
        <taxon>Pseudomonadati</taxon>
        <taxon>Pseudomonadota</taxon>
        <taxon>Alphaproteobacteria</taxon>
        <taxon>Geminicoccales</taxon>
        <taxon>Geminicoccaceae</taxon>
        <taxon>Arboricoccus</taxon>
    </lineage>
</organism>
<dbReference type="InterPro" id="IPR014284">
    <property type="entry name" value="RNA_pol_sigma-70_dom"/>
</dbReference>
<keyword evidence="9" id="KW-1185">Reference proteome</keyword>
<evidence type="ECO:0000259" key="7">
    <source>
        <dbReference type="Pfam" id="PF08281"/>
    </source>
</evidence>
<dbReference type="RefSeq" id="WP_207762174.1">
    <property type="nucleotide sequence ID" value="NZ_FYEH01000019.1"/>
</dbReference>
<feature type="domain" description="RNA polymerase sigma-70 region 2" evidence="6">
    <location>
        <begin position="40"/>
        <end position="99"/>
    </location>
</feature>
<accession>A0A212S0C4</accession>
<dbReference type="InterPro" id="IPR013325">
    <property type="entry name" value="RNA_pol_sigma_r2"/>
</dbReference>
<dbReference type="InterPro" id="IPR039425">
    <property type="entry name" value="RNA_pol_sigma-70-like"/>
</dbReference>
<dbReference type="Gene3D" id="1.10.10.10">
    <property type="entry name" value="Winged helix-like DNA-binding domain superfamily/Winged helix DNA-binding domain"/>
    <property type="match status" value="1"/>
</dbReference>
<comment type="similarity">
    <text evidence="1">Belongs to the sigma-70 factor family. ECF subfamily.</text>
</comment>
<dbReference type="NCBIfam" id="TIGR02937">
    <property type="entry name" value="sigma70-ECF"/>
    <property type="match status" value="1"/>
</dbReference>
<dbReference type="PANTHER" id="PTHR43133:SF58">
    <property type="entry name" value="ECF RNA POLYMERASE SIGMA FACTOR SIGD"/>
    <property type="match status" value="1"/>
</dbReference>
<dbReference type="Pfam" id="PF08281">
    <property type="entry name" value="Sigma70_r4_2"/>
    <property type="match status" value="1"/>
</dbReference>
<proteinExistence type="inferred from homology"/>
<keyword evidence="3" id="KW-0731">Sigma factor</keyword>
<dbReference type="InterPro" id="IPR013324">
    <property type="entry name" value="RNA_pol_sigma_r3/r4-like"/>
</dbReference>
<dbReference type="PANTHER" id="PTHR43133">
    <property type="entry name" value="RNA POLYMERASE ECF-TYPE SIGMA FACTO"/>
    <property type="match status" value="1"/>
</dbReference>
<dbReference type="EMBL" id="FYEH01000019">
    <property type="protein sequence ID" value="SNB78595.1"/>
    <property type="molecule type" value="Genomic_DNA"/>
</dbReference>
<dbReference type="Pfam" id="PF04542">
    <property type="entry name" value="Sigma70_r2"/>
    <property type="match status" value="1"/>
</dbReference>
<gene>
    <name evidence="8" type="ORF">SAMN07250955_1192</name>
</gene>
<sequence length="196" mass="21716">MSEDDIPDDREARLAAGMAAAQQGDADAYRFVLHQCVSIIAATARARGVDAGRIDDVVQETLITIHRARATYDPARPFLPWLRAIASRRAIDSLRGQERHGRREVHDAFAYDTHADPAPGVVHELERRDDLRHLSAVVETLPESQRQAVRHLALEERSLGETAALTGRSKIALKVNLHRGIRALRAKLAGTYDDHG</sequence>
<keyword evidence="5" id="KW-0804">Transcription</keyword>
<evidence type="ECO:0000256" key="4">
    <source>
        <dbReference type="ARBA" id="ARBA00023125"/>
    </source>
</evidence>
<dbReference type="SUPFAM" id="SSF88946">
    <property type="entry name" value="Sigma2 domain of RNA polymerase sigma factors"/>
    <property type="match status" value="1"/>
</dbReference>
<feature type="domain" description="RNA polymerase sigma factor 70 region 4 type 2" evidence="7">
    <location>
        <begin position="134"/>
        <end position="184"/>
    </location>
</feature>
<dbReference type="AlphaFoldDB" id="A0A212S0C4"/>
<keyword evidence="4" id="KW-0238">DNA-binding</keyword>
<dbReference type="InterPro" id="IPR036388">
    <property type="entry name" value="WH-like_DNA-bd_sf"/>
</dbReference>